<dbReference type="CDD" id="cd00515">
    <property type="entry name" value="HAM1"/>
    <property type="match status" value="1"/>
</dbReference>
<dbReference type="PANTHER" id="PTHR11067:SF9">
    <property type="entry name" value="INOSINE TRIPHOSPHATE PYROPHOSPHATASE"/>
    <property type="match status" value="1"/>
</dbReference>
<keyword evidence="2 7" id="KW-0479">Metal-binding</keyword>
<comment type="subunit">
    <text evidence="7">Homodimer.</text>
</comment>
<feature type="binding site" evidence="7">
    <location>
        <position position="41"/>
    </location>
    <ligand>
        <name>Mg(2+)</name>
        <dbReference type="ChEBI" id="CHEBI:18420"/>
    </ligand>
</feature>
<dbReference type="EC" id="3.6.1.66" evidence="7"/>
<keyword evidence="5 7" id="KW-0460">Magnesium</keyword>
<name>A0ABS0B195_9BACT</name>
<comment type="similarity">
    <text evidence="1 7 8">Belongs to the HAM1 NTPase family.</text>
</comment>
<dbReference type="Proteomes" id="UP001194714">
    <property type="component" value="Unassembled WGS sequence"/>
</dbReference>
<dbReference type="InterPro" id="IPR002637">
    <property type="entry name" value="RdgB/HAM1"/>
</dbReference>
<dbReference type="NCBIfam" id="TIGR00042">
    <property type="entry name" value="RdgB/HAM1 family non-canonical purine NTP pyrophosphatase"/>
    <property type="match status" value="1"/>
</dbReference>
<feature type="binding site" evidence="7">
    <location>
        <position position="71"/>
    </location>
    <ligand>
        <name>substrate</name>
    </ligand>
</feature>
<keyword evidence="4 7" id="KW-0378">Hydrolase</keyword>
<dbReference type="PANTHER" id="PTHR11067">
    <property type="entry name" value="INOSINE TRIPHOSPHATE PYROPHOSPHATASE/HAM1 PROTEIN"/>
    <property type="match status" value="1"/>
</dbReference>
<protein>
    <recommendedName>
        <fullName evidence="7">dITP/XTP pyrophosphatase</fullName>
        <ecNumber evidence="7">3.6.1.66</ecNumber>
    </recommendedName>
    <alternativeName>
        <fullName evidence="7">Non-canonical purine NTP pyrophosphatase</fullName>
    </alternativeName>
    <alternativeName>
        <fullName evidence="7">Non-standard purine NTP pyrophosphatase</fullName>
    </alternativeName>
    <alternativeName>
        <fullName evidence="7">Nucleoside-triphosphate diphosphatase</fullName>
    </alternativeName>
    <alternativeName>
        <fullName evidence="7">Nucleoside-triphosphate pyrophosphatase</fullName>
        <shortName evidence="7">NTPase</shortName>
    </alternativeName>
</protein>
<evidence type="ECO:0000256" key="4">
    <source>
        <dbReference type="ARBA" id="ARBA00022801"/>
    </source>
</evidence>
<evidence type="ECO:0000313" key="9">
    <source>
        <dbReference type="EMBL" id="MBF5060147.1"/>
    </source>
</evidence>
<comment type="caution">
    <text evidence="9">The sequence shown here is derived from an EMBL/GenBank/DDBJ whole genome shotgun (WGS) entry which is preliminary data.</text>
</comment>
<feature type="binding site" evidence="7">
    <location>
        <begin position="181"/>
        <end position="182"/>
    </location>
    <ligand>
        <name>substrate</name>
    </ligand>
</feature>
<keyword evidence="10" id="KW-1185">Reference proteome</keyword>
<evidence type="ECO:0000256" key="6">
    <source>
        <dbReference type="ARBA" id="ARBA00023080"/>
    </source>
</evidence>
<dbReference type="EMBL" id="JAAEJV010000081">
    <property type="protein sequence ID" value="MBF5060147.1"/>
    <property type="molecule type" value="Genomic_DNA"/>
</dbReference>
<proteinExistence type="inferred from homology"/>
<keyword evidence="3 7" id="KW-0547">Nucleotide-binding</keyword>
<feature type="binding site" evidence="7">
    <location>
        <position position="70"/>
    </location>
    <ligand>
        <name>Mg(2+)</name>
        <dbReference type="ChEBI" id="CHEBI:18420"/>
    </ligand>
</feature>
<sequence>MEIVIASRNLHKIREIRAILKGQYPFDFLSLLDFPDYEPPEETGATFEENAFIKATHAADALKRWVLADDSGLVVPALNDDPGVRSARYAGENATDKENRTKLIKALDGLEESKRIGYYVCAIALSSPDGIQTQVKGMCEGSLILTSRGSQGFGYDPLFLKYDYNKTFAELDEETKNKISHRRKALDKLMPAFEALLQKH</sequence>
<dbReference type="InterPro" id="IPR029001">
    <property type="entry name" value="ITPase-like_fam"/>
</dbReference>
<comment type="catalytic activity">
    <reaction evidence="7">
        <text>XTP + H2O = XMP + diphosphate + H(+)</text>
        <dbReference type="Rhea" id="RHEA:28610"/>
        <dbReference type="ChEBI" id="CHEBI:15377"/>
        <dbReference type="ChEBI" id="CHEBI:15378"/>
        <dbReference type="ChEBI" id="CHEBI:33019"/>
        <dbReference type="ChEBI" id="CHEBI:57464"/>
        <dbReference type="ChEBI" id="CHEBI:61314"/>
        <dbReference type="EC" id="3.6.1.66"/>
    </reaction>
</comment>
<dbReference type="RefSeq" id="WP_194848476.1">
    <property type="nucleotide sequence ID" value="NZ_JAAEJV010000081.1"/>
</dbReference>
<comment type="function">
    <text evidence="7">Pyrophosphatase that catalyzes the hydrolysis of nucleoside triphosphates to their monophosphate derivatives, with a high preference for the non-canonical purine nucleotides XTP (xanthosine triphosphate), dITP (deoxyinosine triphosphate) and ITP. Seems to function as a house-cleaning enzyme that removes non-canonical purine nucleotides from the nucleotide pool, thus preventing their incorporation into DNA/RNA and avoiding chromosomal lesions.</text>
</comment>
<organism evidence="9 10">
    <name type="scientific">Candidatus Neptunichlamydia vexilliferae</name>
    <dbReference type="NCBI Taxonomy" id="1651774"/>
    <lineage>
        <taxon>Bacteria</taxon>
        <taxon>Pseudomonadati</taxon>
        <taxon>Chlamydiota</taxon>
        <taxon>Chlamydiia</taxon>
        <taxon>Parachlamydiales</taxon>
        <taxon>Simkaniaceae</taxon>
        <taxon>Candidatus Neptunichlamydia</taxon>
    </lineage>
</organism>
<evidence type="ECO:0000256" key="8">
    <source>
        <dbReference type="RuleBase" id="RU003781"/>
    </source>
</evidence>
<dbReference type="SUPFAM" id="SSF52972">
    <property type="entry name" value="ITPase-like"/>
    <property type="match status" value="1"/>
</dbReference>
<evidence type="ECO:0000256" key="2">
    <source>
        <dbReference type="ARBA" id="ARBA00022723"/>
    </source>
</evidence>
<feature type="active site" description="Proton acceptor" evidence="7">
    <location>
        <position position="70"/>
    </location>
</feature>
<reference evidence="9 10" key="1">
    <citation type="submission" date="2020-01" db="EMBL/GenBank/DDBJ databases">
        <title>Draft genome sequence of Cand. Neptunochlamydia vexilliferae K9.</title>
        <authorList>
            <person name="Schulz F."/>
            <person name="Koestlbacher S."/>
            <person name="Wascher F."/>
            <person name="Pizzetti I."/>
            <person name="Horn M."/>
        </authorList>
    </citation>
    <scope>NUCLEOTIDE SEQUENCE [LARGE SCALE GENOMIC DNA]</scope>
    <source>
        <strain evidence="9 10">K9</strain>
    </source>
</reference>
<evidence type="ECO:0000313" key="10">
    <source>
        <dbReference type="Proteomes" id="UP001194714"/>
    </source>
</evidence>
<feature type="binding site" evidence="7">
    <location>
        <begin position="7"/>
        <end position="12"/>
    </location>
    <ligand>
        <name>substrate</name>
    </ligand>
</feature>
<evidence type="ECO:0000256" key="5">
    <source>
        <dbReference type="ARBA" id="ARBA00022842"/>
    </source>
</evidence>
<dbReference type="InterPro" id="IPR020922">
    <property type="entry name" value="dITP/XTP_pyrophosphatase"/>
</dbReference>
<dbReference type="HAMAP" id="MF_01405">
    <property type="entry name" value="Non_canon_purine_NTPase"/>
    <property type="match status" value="1"/>
</dbReference>
<feature type="binding site" evidence="7">
    <location>
        <begin position="153"/>
        <end position="156"/>
    </location>
    <ligand>
        <name>substrate</name>
    </ligand>
</feature>
<dbReference type="GO" id="GO:0047429">
    <property type="term" value="F:nucleoside triphosphate diphosphatase activity"/>
    <property type="evidence" value="ECO:0007669"/>
    <property type="project" value="UniProtKB-EC"/>
</dbReference>
<accession>A0ABS0B195</accession>
<comment type="catalytic activity">
    <reaction evidence="7">
        <text>ITP + H2O = IMP + diphosphate + H(+)</text>
        <dbReference type="Rhea" id="RHEA:29399"/>
        <dbReference type="ChEBI" id="CHEBI:15377"/>
        <dbReference type="ChEBI" id="CHEBI:15378"/>
        <dbReference type="ChEBI" id="CHEBI:33019"/>
        <dbReference type="ChEBI" id="CHEBI:58053"/>
        <dbReference type="ChEBI" id="CHEBI:61402"/>
        <dbReference type="EC" id="3.6.1.66"/>
    </reaction>
</comment>
<dbReference type="Gene3D" id="3.90.950.10">
    <property type="match status" value="1"/>
</dbReference>
<gene>
    <name evidence="9" type="ORF">NEPTK9_001677</name>
</gene>
<comment type="catalytic activity">
    <reaction evidence="7">
        <text>dITP + H2O = dIMP + diphosphate + H(+)</text>
        <dbReference type="Rhea" id="RHEA:28342"/>
        <dbReference type="ChEBI" id="CHEBI:15377"/>
        <dbReference type="ChEBI" id="CHEBI:15378"/>
        <dbReference type="ChEBI" id="CHEBI:33019"/>
        <dbReference type="ChEBI" id="CHEBI:61194"/>
        <dbReference type="ChEBI" id="CHEBI:61382"/>
        <dbReference type="EC" id="3.6.1.66"/>
    </reaction>
</comment>
<evidence type="ECO:0000256" key="1">
    <source>
        <dbReference type="ARBA" id="ARBA00008023"/>
    </source>
</evidence>
<keyword evidence="6 7" id="KW-0546">Nucleotide metabolism</keyword>
<evidence type="ECO:0000256" key="7">
    <source>
        <dbReference type="HAMAP-Rule" id="MF_01405"/>
    </source>
</evidence>
<comment type="cofactor">
    <cofactor evidence="7">
        <name>Mg(2+)</name>
        <dbReference type="ChEBI" id="CHEBI:18420"/>
    </cofactor>
    <text evidence="7">Binds 1 Mg(2+) ion per subunit.</text>
</comment>
<evidence type="ECO:0000256" key="3">
    <source>
        <dbReference type="ARBA" id="ARBA00022741"/>
    </source>
</evidence>
<dbReference type="Pfam" id="PF01725">
    <property type="entry name" value="Ham1p_like"/>
    <property type="match status" value="1"/>
</dbReference>
<feature type="binding site" evidence="7">
    <location>
        <position position="176"/>
    </location>
    <ligand>
        <name>substrate</name>
    </ligand>
</feature>